<evidence type="ECO:0000256" key="1">
    <source>
        <dbReference type="ARBA" id="ARBA00004229"/>
    </source>
</evidence>
<dbReference type="InterPro" id="IPR014722">
    <property type="entry name" value="Rib_uL2_dom2"/>
</dbReference>
<keyword evidence="3" id="KW-0150">Chloroplast</keyword>
<dbReference type="InterPro" id="IPR005824">
    <property type="entry name" value="KOW"/>
</dbReference>
<feature type="compositionally biased region" description="Basic residues" evidence="8">
    <location>
        <begin position="12"/>
        <end position="27"/>
    </location>
</feature>
<keyword evidence="4" id="KW-0934">Plastid</keyword>
<proteinExistence type="inferred from homology"/>
<feature type="region of interest" description="Disordered" evidence="8">
    <location>
        <begin position="1"/>
        <end position="27"/>
    </location>
</feature>
<dbReference type="InterPro" id="IPR041988">
    <property type="entry name" value="Ribosomal_uL24_KOW"/>
</dbReference>
<dbReference type="GO" id="GO:0003723">
    <property type="term" value="F:RNA binding"/>
    <property type="evidence" value="ECO:0007669"/>
    <property type="project" value="InterPro"/>
</dbReference>
<dbReference type="SMART" id="SM00739">
    <property type="entry name" value="KOW"/>
    <property type="match status" value="1"/>
</dbReference>
<dbReference type="Pfam" id="PF16906">
    <property type="entry name" value="Ribosomal_L26"/>
    <property type="match status" value="1"/>
</dbReference>
<comment type="similarity">
    <text evidence="2">Belongs to the universal ribosomal protein uL24 family.</text>
</comment>
<dbReference type="Pfam" id="PF00467">
    <property type="entry name" value="KOW"/>
    <property type="match status" value="1"/>
</dbReference>
<feature type="domain" description="KOW" evidence="9">
    <location>
        <begin position="48"/>
        <end position="75"/>
    </location>
</feature>
<dbReference type="GO" id="GO:0003735">
    <property type="term" value="F:structural constituent of ribosome"/>
    <property type="evidence" value="ECO:0007669"/>
    <property type="project" value="InterPro"/>
</dbReference>
<dbReference type="GO" id="GO:0015934">
    <property type="term" value="C:large ribosomal subunit"/>
    <property type="evidence" value="ECO:0007669"/>
    <property type="project" value="InterPro"/>
</dbReference>
<dbReference type="PANTHER" id="PTHR11143">
    <property type="entry name" value="60S RIBOSOMAL PROTEIN L26 FAMILY MEMBER"/>
    <property type="match status" value="1"/>
</dbReference>
<evidence type="ECO:0000256" key="4">
    <source>
        <dbReference type="ARBA" id="ARBA00022640"/>
    </source>
</evidence>
<organism evidence="10">
    <name type="scientific">Bicosoecida sp. CB-2014</name>
    <dbReference type="NCBI Taxonomy" id="1486930"/>
    <lineage>
        <taxon>Eukaryota</taxon>
        <taxon>Sar</taxon>
        <taxon>Stramenopiles</taxon>
        <taxon>Bigyra</taxon>
        <taxon>Opalozoa</taxon>
        <taxon>Bicosoecida</taxon>
    </lineage>
</organism>
<feature type="compositionally biased region" description="Polar residues" evidence="8">
    <location>
        <begin position="1"/>
        <end position="11"/>
    </location>
</feature>
<evidence type="ECO:0000256" key="5">
    <source>
        <dbReference type="ARBA" id="ARBA00022980"/>
    </source>
</evidence>
<dbReference type="InterPro" id="IPR008991">
    <property type="entry name" value="Translation_prot_SH3-like_sf"/>
</dbReference>
<dbReference type="SUPFAM" id="SSF50104">
    <property type="entry name" value="Translation proteins SH3-like domain"/>
    <property type="match status" value="1"/>
</dbReference>
<dbReference type="FunFam" id="2.30.30.30:FF:000009">
    <property type="entry name" value="60S ribosomal protein L26"/>
    <property type="match status" value="1"/>
</dbReference>
<evidence type="ECO:0000313" key="10">
    <source>
        <dbReference type="EMBL" id="CAD8917287.1"/>
    </source>
</evidence>
<sequence length="145" mass="16768">MKFQPNVSSARRTSRRKHFQAPSHERRKIMSVSLSKELRKKYNVRAMPVRKDDEVMVVRGKFKNREGKVTQVYRRKYVIHVERVTRDKQNGAPVQVGLAASNCVITKLKLNKDRKKILERKDRSALSDKGKGKFTEADVGMANVD</sequence>
<evidence type="ECO:0000256" key="6">
    <source>
        <dbReference type="ARBA" id="ARBA00023274"/>
    </source>
</evidence>
<dbReference type="AlphaFoldDB" id="A0A7S1G9B1"/>
<evidence type="ECO:0000256" key="8">
    <source>
        <dbReference type="SAM" id="MobiDB-lite"/>
    </source>
</evidence>
<dbReference type="NCBIfam" id="TIGR01080">
    <property type="entry name" value="rplX_A_E"/>
    <property type="match status" value="1"/>
</dbReference>
<reference evidence="10" key="1">
    <citation type="submission" date="2021-01" db="EMBL/GenBank/DDBJ databases">
        <authorList>
            <person name="Corre E."/>
            <person name="Pelletier E."/>
            <person name="Niang G."/>
            <person name="Scheremetjew M."/>
            <person name="Finn R."/>
            <person name="Kale V."/>
            <person name="Holt S."/>
            <person name="Cochrane G."/>
            <person name="Meng A."/>
            <person name="Brown T."/>
            <person name="Cohen L."/>
        </authorList>
    </citation>
    <scope>NUCLEOTIDE SEQUENCE</scope>
    <source>
        <strain evidence="10">Ms1</strain>
    </source>
</reference>
<evidence type="ECO:0000256" key="7">
    <source>
        <dbReference type="ARBA" id="ARBA00035361"/>
    </source>
</evidence>
<dbReference type="PROSITE" id="PS01108">
    <property type="entry name" value="RIBOSOMAL_L24"/>
    <property type="match status" value="1"/>
</dbReference>
<evidence type="ECO:0000256" key="3">
    <source>
        <dbReference type="ARBA" id="ARBA00022528"/>
    </source>
</evidence>
<keyword evidence="5" id="KW-0689">Ribosomal protein</keyword>
<gene>
    <name evidence="10" type="ORF">BSP0115_LOCUS10548</name>
</gene>
<dbReference type="EMBL" id="HBFS01015751">
    <property type="protein sequence ID" value="CAD8917287.1"/>
    <property type="molecule type" value="Transcribed_RNA"/>
</dbReference>
<accession>A0A7S1G9B1</accession>
<comment type="subcellular location">
    <subcellularLocation>
        <location evidence="1">Plastid</location>
        <location evidence="1">Chloroplast</location>
    </subcellularLocation>
</comment>
<dbReference type="GO" id="GO:0006412">
    <property type="term" value="P:translation"/>
    <property type="evidence" value="ECO:0007669"/>
    <property type="project" value="InterPro"/>
</dbReference>
<dbReference type="InterPro" id="IPR005825">
    <property type="entry name" value="Ribosomal_uL24_CS"/>
</dbReference>
<keyword evidence="6" id="KW-0687">Ribonucleoprotein</keyword>
<dbReference type="Gene3D" id="2.30.30.30">
    <property type="match status" value="1"/>
</dbReference>
<name>A0A7S1G9B1_9STRA</name>
<dbReference type="InterPro" id="IPR005756">
    <property type="entry name" value="Ribosomal_uL24_euk/arc"/>
</dbReference>
<protein>
    <recommendedName>
        <fullName evidence="7">50S ribosomal protein L24, chloroplastic</fullName>
    </recommendedName>
</protein>
<dbReference type="GO" id="GO:0009507">
    <property type="term" value="C:chloroplast"/>
    <property type="evidence" value="ECO:0007669"/>
    <property type="project" value="UniProtKB-SubCell"/>
</dbReference>
<evidence type="ECO:0000256" key="2">
    <source>
        <dbReference type="ARBA" id="ARBA00010618"/>
    </source>
</evidence>
<dbReference type="CDD" id="cd06089">
    <property type="entry name" value="KOW_RPL26"/>
    <property type="match status" value="1"/>
</dbReference>
<evidence type="ECO:0000259" key="9">
    <source>
        <dbReference type="SMART" id="SM00739"/>
    </source>
</evidence>